<dbReference type="EMBL" id="JAFLRJ010000101">
    <property type="protein sequence ID" value="MBO0512485.1"/>
    <property type="molecule type" value="Genomic_DNA"/>
</dbReference>
<accession>A0A939F557</accession>
<name>A0A939F557_9ACTN</name>
<keyword evidence="2" id="KW-1133">Transmembrane helix</keyword>
<dbReference type="AlphaFoldDB" id="A0A939F557"/>
<feature type="transmembrane region" description="Helical" evidence="2">
    <location>
        <begin position="31"/>
        <end position="50"/>
    </location>
</feature>
<dbReference type="Proteomes" id="UP000664167">
    <property type="component" value="Unassembled WGS sequence"/>
</dbReference>
<reference evidence="3" key="1">
    <citation type="submission" date="2021-03" db="EMBL/GenBank/DDBJ databases">
        <title>Streptomyces poriferae sp. nov., a novel marine sponge-derived Actinobacteria species with anti-MRSA activity.</title>
        <authorList>
            <person name="Sandoval-Powers M."/>
            <person name="Kralova S."/>
            <person name="Nguyen G.-S."/>
            <person name="Fawwal D."/>
            <person name="Degnes K."/>
            <person name="Klinkenberg G."/>
            <person name="Sletta H."/>
            <person name="Wentzel A."/>
            <person name="Liles M.R."/>
        </authorList>
    </citation>
    <scope>NUCLEOTIDE SEQUENCE</scope>
    <source>
        <strain evidence="3">DSM 41794</strain>
    </source>
</reference>
<feature type="compositionally biased region" description="Polar residues" evidence="1">
    <location>
        <begin position="1"/>
        <end position="11"/>
    </location>
</feature>
<organism evidence="3 4">
    <name type="scientific">Streptomyces beijiangensis</name>
    <dbReference type="NCBI Taxonomy" id="163361"/>
    <lineage>
        <taxon>Bacteria</taxon>
        <taxon>Bacillati</taxon>
        <taxon>Actinomycetota</taxon>
        <taxon>Actinomycetes</taxon>
        <taxon>Kitasatosporales</taxon>
        <taxon>Streptomycetaceae</taxon>
        <taxon>Streptomyces</taxon>
    </lineage>
</organism>
<sequence>MTASVPRQSSAPDEPGRKPPEDRRHVVRRRVITLLIILLLVGVPAGYLLISAEQSRQSGRDKEKEAAATGLLPGRPSTVQRSIYDVPVPAGSTSTGYYETSNWKVSRLYTQFRTTAAGLEQFLKGVGTGAAGLKAGAVTISASDAAVVGWTFPDDRKWAGTTYVQKDPQPTVNITVDVTNPASPMVYVVSATKP</sequence>
<gene>
    <name evidence="3" type="ORF">J0695_11785</name>
</gene>
<dbReference type="RefSeq" id="WP_206961878.1">
    <property type="nucleotide sequence ID" value="NZ_BAAAJJ010000007.1"/>
</dbReference>
<keyword evidence="2" id="KW-0812">Transmembrane</keyword>
<feature type="region of interest" description="Disordered" evidence="1">
    <location>
        <begin position="1"/>
        <end position="24"/>
    </location>
</feature>
<protein>
    <submittedName>
        <fullName evidence="3">Uncharacterized protein</fullName>
    </submittedName>
</protein>
<evidence type="ECO:0000256" key="1">
    <source>
        <dbReference type="SAM" id="MobiDB-lite"/>
    </source>
</evidence>
<evidence type="ECO:0000313" key="3">
    <source>
        <dbReference type="EMBL" id="MBO0512485.1"/>
    </source>
</evidence>
<keyword evidence="4" id="KW-1185">Reference proteome</keyword>
<evidence type="ECO:0000256" key="2">
    <source>
        <dbReference type="SAM" id="Phobius"/>
    </source>
</evidence>
<keyword evidence="2" id="KW-0472">Membrane</keyword>
<comment type="caution">
    <text evidence="3">The sequence shown here is derived from an EMBL/GenBank/DDBJ whole genome shotgun (WGS) entry which is preliminary data.</text>
</comment>
<evidence type="ECO:0000313" key="4">
    <source>
        <dbReference type="Proteomes" id="UP000664167"/>
    </source>
</evidence>
<feature type="compositionally biased region" description="Basic and acidic residues" evidence="1">
    <location>
        <begin position="14"/>
        <end position="24"/>
    </location>
</feature>
<proteinExistence type="predicted"/>